<feature type="transmembrane region" description="Helical" evidence="6">
    <location>
        <begin position="170"/>
        <end position="188"/>
    </location>
</feature>
<evidence type="ECO:0000256" key="2">
    <source>
        <dbReference type="ARBA" id="ARBA00022692"/>
    </source>
</evidence>
<comment type="subcellular location">
    <subcellularLocation>
        <location evidence="1">Membrane</location>
        <topology evidence="1">Multi-pass membrane protein</topology>
    </subcellularLocation>
</comment>
<feature type="compositionally biased region" description="Low complexity" evidence="5">
    <location>
        <begin position="387"/>
        <end position="397"/>
    </location>
</feature>
<proteinExistence type="predicted"/>
<comment type="caution">
    <text evidence="7">The sequence shown here is derived from an EMBL/GenBank/DDBJ whole genome shotgun (WGS) entry which is preliminary data.</text>
</comment>
<feature type="transmembrane region" description="Helical" evidence="6">
    <location>
        <begin position="300"/>
        <end position="320"/>
    </location>
</feature>
<organism evidence="7 8">
    <name type="scientific">Dentipellis fragilis</name>
    <dbReference type="NCBI Taxonomy" id="205917"/>
    <lineage>
        <taxon>Eukaryota</taxon>
        <taxon>Fungi</taxon>
        <taxon>Dikarya</taxon>
        <taxon>Basidiomycota</taxon>
        <taxon>Agaricomycotina</taxon>
        <taxon>Agaricomycetes</taxon>
        <taxon>Russulales</taxon>
        <taxon>Hericiaceae</taxon>
        <taxon>Dentipellis</taxon>
    </lineage>
</organism>
<feature type="transmembrane region" description="Helical" evidence="6">
    <location>
        <begin position="256"/>
        <end position="280"/>
    </location>
</feature>
<dbReference type="PANTHER" id="PTHR31465:SF1">
    <property type="entry name" value="PROTEIN RTA1-RELATED"/>
    <property type="match status" value="1"/>
</dbReference>
<dbReference type="Pfam" id="PF04479">
    <property type="entry name" value="RTA1"/>
    <property type="match status" value="1"/>
</dbReference>
<keyword evidence="8" id="KW-1185">Reference proteome</keyword>
<dbReference type="PANTHER" id="PTHR31465">
    <property type="entry name" value="PROTEIN RTA1-RELATED"/>
    <property type="match status" value="1"/>
</dbReference>
<feature type="transmembrane region" description="Helical" evidence="6">
    <location>
        <begin position="340"/>
        <end position="359"/>
    </location>
</feature>
<evidence type="ECO:0000256" key="3">
    <source>
        <dbReference type="ARBA" id="ARBA00022989"/>
    </source>
</evidence>
<keyword evidence="4 6" id="KW-0472">Membrane</keyword>
<feature type="region of interest" description="Disordered" evidence="5">
    <location>
        <begin position="369"/>
        <end position="413"/>
    </location>
</feature>
<dbReference type="GO" id="GO:0016020">
    <property type="term" value="C:membrane"/>
    <property type="evidence" value="ECO:0007669"/>
    <property type="project" value="UniProtKB-SubCell"/>
</dbReference>
<evidence type="ECO:0000256" key="1">
    <source>
        <dbReference type="ARBA" id="ARBA00004141"/>
    </source>
</evidence>
<dbReference type="EMBL" id="SEOQ01000157">
    <property type="protein sequence ID" value="TFY68625.1"/>
    <property type="molecule type" value="Genomic_DNA"/>
</dbReference>
<protein>
    <recommendedName>
        <fullName evidence="9">RTA1-domain-containing protein</fullName>
    </recommendedName>
</protein>
<feature type="transmembrane region" description="Helical" evidence="6">
    <location>
        <begin position="100"/>
        <end position="117"/>
    </location>
</feature>
<evidence type="ECO:0000256" key="6">
    <source>
        <dbReference type="SAM" id="Phobius"/>
    </source>
</evidence>
<gene>
    <name evidence="7" type="ORF">EVG20_g3481</name>
</gene>
<keyword evidence="3 6" id="KW-1133">Transmembrane helix</keyword>
<sequence length="413" mass="45704">MPIRPICMPTDASHYVPPLTPVHFRWLLVQVSCGIRERSRTDGFWPGYSARQCASGAVGTLRARVLAAAIAIRAGTGWEALVCTPSTCAGRTPMAPSIPSLAQAAILAALVLAARAADPPAHVADPFADPKNDPYNPLHYITTNSLTLTGYLLFNLVAHAHFFCMWRTRSWWMSVLVIGELTMSFGFIFRWPLHKFPDSIAWYIMQDLLIVLSANGGSIAAHPTAITAKIGSYVNRVLLFFMFKVTHIDGSCQVMLVGLVLQLLSFLIFTAIFGIFVYRVRKYEPQIWGRDSAKRWYSDWRTFTVATAINCLGIIVRSVYRTVEMSEGFSGPLSTTEGYFYGLDTLPLFIAVVVYVPFWPGRFIPAPPKPKTADEEQRDNFELLEPTGRGSSTAGGRSTHDQDASSGDRILVT</sequence>
<reference evidence="7 8" key="1">
    <citation type="submission" date="2019-02" db="EMBL/GenBank/DDBJ databases">
        <title>Genome sequencing of the rare red list fungi Dentipellis fragilis.</title>
        <authorList>
            <person name="Buettner E."/>
            <person name="Kellner H."/>
        </authorList>
    </citation>
    <scope>NUCLEOTIDE SEQUENCE [LARGE SCALE GENOMIC DNA]</scope>
    <source>
        <strain evidence="7 8">DSM 105465</strain>
    </source>
</reference>
<accession>A0A4Y9Z1Y1</accession>
<evidence type="ECO:0008006" key="9">
    <source>
        <dbReference type="Google" id="ProtNLM"/>
    </source>
</evidence>
<dbReference type="STRING" id="205917.A0A4Y9Z1Y1"/>
<evidence type="ECO:0000313" key="8">
    <source>
        <dbReference type="Proteomes" id="UP000298327"/>
    </source>
</evidence>
<dbReference type="OrthoDB" id="3358017at2759"/>
<feature type="compositionally biased region" description="Basic and acidic residues" evidence="5">
    <location>
        <begin position="371"/>
        <end position="381"/>
    </location>
</feature>
<dbReference type="InterPro" id="IPR007568">
    <property type="entry name" value="RTA1"/>
</dbReference>
<evidence type="ECO:0000256" key="4">
    <source>
        <dbReference type="ARBA" id="ARBA00023136"/>
    </source>
</evidence>
<name>A0A4Y9Z1Y1_9AGAM</name>
<feature type="transmembrane region" description="Helical" evidence="6">
    <location>
        <begin position="137"/>
        <end position="158"/>
    </location>
</feature>
<dbReference type="AlphaFoldDB" id="A0A4Y9Z1Y1"/>
<evidence type="ECO:0000256" key="5">
    <source>
        <dbReference type="SAM" id="MobiDB-lite"/>
    </source>
</evidence>
<evidence type="ECO:0000313" key="7">
    <source>
        <dbReference type="EMBL" id="TFY68625.1"/>
    </source>
</evidence>
<keyword evidence="2 6" id="KW-0812">Transmembrane</keyword>
<dbReference type="Proteomes" id="UP000298327">
    <property type="component" value="Unassembled WGS sequence"/>
</dbReference>